<sequence length="80" mass="8550">MLGRAFWGGVIECARWFSSGGFTLWGLALILLALQETDSFAAGAHARTIYALPLGAILVAVGALLFLQFGRAKRALLREG</sequence>
<evidence type="ECO:0000256" key="1">
    <source>
        <dbReference type="SAM" id="Phobius"/>
    </source>
</evidence>
<evidence type="ECO:0000313" key="3">
    <source>
        <dbReference type="Proteomes" id="UP000326202"/>
    </source>
</evidence>
<keyword evidence="1" id="KW-0472">Membrane</keyword>
<name>A0A5J6MTZ4_9PROT</name>
<protein>
    <submittedName>
        <fullName evidence="2">Uncharacterized protein</fullName>
    </submittedName>
</protein>
<feature type="transmembrane region" description="Helical" evidence="1">
    <location>
        <begin position="16"/>
        <end position="34"/>
    </location>
</feature>
<feature type="transmembrane region" description="Helical" evidence="1">
    <location>
        <begin position="49"/>
        <end position="69"/>
    </location>
</feature>
<reference evidence="2 3" key="1">
    <citation type="submission" date="2019-08" db="EMBL/GenBank/DDBJ databases">
        <title>Hyperibacter terrae gen. nov., sp. nov. and Hyperibacter viscosus sp. nov., two new members in the family Rhodospirillaceae isolated from the rhizosphere of Hypericum perforatum.</title>
        <authorList>
            <person name="Noviana Z."/>
        </authorList>
    </citation>
    <scope>NUCLEOTIDE SEQUENCE [LARGE SCALE GENOMIC DNA]</scope>
    <source>
        <strain evidence="2 3">R5913</strain>
    </source>
</reference>
<keyword evidence="1" id="KW-1133">Transmembrane helix</keyword>
<evidence type="ECO:0000313" key="2">
    <source>
        <dbReference type="EMBL" id="QEX18296.1"/>
    </source>
</evidence>
<dbReference type="AlphaFoldDB" id="A0A5J6MTZ4"/>
<keyword evidence="1" id="KW-0812">Transmembrane</keyword>
<dbReference type="Proteomes" id="UP000326202">
    <property type="component" value="Chromosome"/>
</dbReference>
<accession>A0A5J6MTZ4</accession>
<keyword evidence="3" id="KW-1185">Reference proteome</keyword>
<proteinExistence type="predicted"/>
<dbReference type="EMBL" id="CP042906">
    <property type="protein sequence ID" value="QEX18296.1"/>
    <property type="molecule type" value="Genomic_DNA"/>
</dbReference>
<organism evidence="2 3">
    <name type="scientific">Hypericibacter terrae</name>
    <dbReference type="NCBI Taxonomy" id="2602015"/>
    <lineage>
        <taxon>Bacteria</taxon>
        <taxon>Pseudomonadati</taxon>
        <taxon>Pseudomonadota</taxon>
        <taxon>Alphaproteobacteria</taxon>
        <taxon>Rhodospirillales</taxon>
        <taxon>Dongiaceae</taxon>
        <taxon>Hypericibacter</taxon>
    </lineage>
</organism>
<gene>
    <name evidence="2" type="ORF">FRZ44_36010</name>
</gene>
<dbReference type="KEGG" id="htq:FRZ44_36010"/>